<sequence>EVNEEIENESEDYEDNREAASDVSDGDDSYDSNQQKETENNASDEEWDDVKELRQWAIQSGIQHCHLDSLLRILRRRLLPNLPAISKTFLQTESSNFQIKEFKSCDGTIVGEFVYFGITSGLRRCVNKELHLKDTLDLQINCDGLPLYKSSMKQFWPILCKIYNNPDIYKPFPVAIFSGNEKPTNLSSYLNDLIEELNILTREDIIIEERTFKVRIMCFVCDRPARSFLKCIKDHGGYNACERCLVPGQRYQNKIVYSSTYDKRTDESFRAQQDTEHHNGISPLLRLEPSIDMVNQFVLDFMHQSCLGVMKKMLIDFWLEGNIAAKLSQNQKRQLSQRLLELQSQIPIDFQRTTRSITEISKWKATEYRLYLLYVGPVIMQKILDKRYYNHFLLLHTACRILSSDNLCLKYNSEAKVYLNNFVKLTELYYGKQSLVMNIHSLTHLADDVENMKCSLSNYTAFPFENILGKLKKMLRSGNRPLAQLCRRLHESFYTESNKVMLSQPIIILKRGLSKPYGETVKKIKYKETILTCKKPNNVVYLKNKKIMSIEEMYIPHDGREKDIILTGNKLKIVKPMFTYPCNSDQLNMWQVVETAIKKTCSLQFITCKMVSFKTTFYKNDEEKTKIFVIPLLHI</sequence>
<dbReference type="STRING" id="456900.A0A151IC83"/>
<dbReference type="Proteomes" id="UP000078542">
    <property type="component" value="Unassembled WGS sequence"/>
</dbReference>
<feature type="compositionally biased region" description="Acidic residues" evidence="1">
    <location>
        <begin position="1"/>
        <end position="15"/>
    </location>
</feature>
<evidence type="ECO:0000313" key="2">
    <source>
        <dbReference type="EMBL" id="KYM97373.1"/>
    </source>
</evidence>
<feature type="non-terminal residue" evidence="2">
    <location>
        <position position="1"/>
    </location>
</feature>
<dbReference type="EMBL" id="KQ978069">
    <property type="protein sequence ID" value="KYM97373.1"/>
    <property type="molecule type" value="Genomic_DNA"/>
</dbReference>
<reference evidence="2 3" key="1">
    <citation type="submission" date="2016-03" db="EMBL/GenBank/DDBJ databases">
        <title>Cyphomyrmex costatus WGS genome.</title>
        <authorList>
            <person name="Nygaard S."/>
            <person name="Hu H."/>
            <person name="Boomsma J."/>
            <person name="Zhang G."/>
        </authorList>
    </citation>
    <scope>NUCLEOTIDE SEQUENCE [LARGE SCALE GENOMIC DNA]</scope>
    <source>
        <strain evidence="2">MS0001</strain>
        <tissue evidence="2">Whole body</tissue>
    </source>
</reference>
<proteinExistence type="predicted"/>
<name>A0A151IC83_9HYME</name>
<gene>
    <name evidence="2" type="ORF">ALC62_11978</name>
</gene>
<organism evidence="2 3">
    <name type="scientific">Cyphomyrmex costatus</name>
    <dbReference type="NCBI Taxonomy" id="456900"/>
    <lineage>
        <taxon>Eukaryota</taxon>
        <taxon>Metazoa</taxon>
        <taxon>Ecdysozoa</taxon>
        <taxon>Arthropoda</taxon>
        <taxon>Hexapoda</taxon>
        <taxon>Insecta</taxon>
        <taxon>Pterygota</taxon>
        <taxon>Neoptera</taxon>
        <taxon>Endopterygota</taxon>
        <taxon>Hymenoptera</taxon>
        <taxon>Apocrita</taxon>
        <taxon>Aculeata</taxon>
        <taxon>Formicoidea</taxon>
        <taxon>Formicidae</taxon>
        <taxon>Myrmicinae</taxon>
        <taxon>Cyphomyrmex</taxon>
    </lineage>
</organism>
<protein>
    <recommendedName>
        <fullName evidence="4">Transposase domain-containing protein</fullName>
    </recommendedName>
</protein>
<dbReference type="PANTHER" id="PTHR33053">
    <property type="entry name" value="PROTEIN, PUTATIVE-RELATED"/>
    <property type="match status" value="1"/>
</dbReference>
<evidence type="ECO:0008006" key="4">
    <source>
        <dbReference type="Google" id="ProtNLM"/>
    </source>
</evidence>
<feature type="region of interest" description="Disordered" evidence="1">
    <location>
        <begin position="1"/>
        <end position="46"/>
    </location>
</feature>
<accession>A0A151IC83</accession>
<keyword evidence="3" id="KW-1185">Reference proteome</keyword>
<evidence type="ECO:0000256" key="1">
    <source>
        <dbReference type="SAM" id="MobiDB-lite"/>
    </source>
</evidence>
<dbReference type="PANTHER" id="PTHR33053:SF9">
    <property type="entry name" value="AGAP000105-PA"/>
    <property type="match status" value="1"/>
</dbReference>
<evidence type="ECO:0000313" key="3">
    <source>
        <dbReference type="Proteomes" id="UP000078542"/>
    </source>
</evidence>
<dbReference type="AlphaFoldDB" id="A0A151IC83"/>